<keyword evidence="4" id="KW-1185">Reference proteome</keyword>
<organism evidence="3 4">
    <name type="scientific">Ganoderma sinense ZZ0214-1</name>
    <dbReference type="NCBI Taxonomy" id="1077348"/>
    <lineage>
        <taxon>Eukaryota</taxon>
        <taxon>Fungi</taxon>
        <taxon>Dikarya</taxon>
        <taxon>Basidiomycota</taxon>
        <taxon>Agaricomycotina</taxon>
        <taxon>Agaricomycetes</taxon>
        <taxon>Polyporales</taxon>
        <taxon>Polyporaceae</taxon>
        <taxon>Ganoderma</taxon>
    </lineage>
</organism>
<feature type="compositionally biased region" description="Basic and acidic residues" evidence="1">
    <location>
        <begin position="136"/>
        <end position="154"/>
    </location>
</feature>
<dbReference type="Proteomes" id="UP000230002">
    <property type="component" value="Unassembled WGS sequence"/>
</dbReference>
<keyword evidence="2" id="KW-1133">Transmembrane helix</keyword>
<name>A0A2G8S4A5_9APHY</name>
<keyword evidence="2" id="KW-0472">Membrane</keyword>
<evidence type="ECO:0000256" key="2">
    <source>
        <dbReference type="SAM" id="Phobius"/>
    </source>
</evidence>
<comment type="caution">
    <text evidence="3">The sequence shown here is derived from an EMBL/GenBank/DDBJ whole genome shotgun (WGS) entry which is preliminary data.</text>
</comment>
<evidence type="ECO:0000313" key="4">
    <source>
        <dbReference type="Proteomes" id="UP000230002"/>
    </source>
</evidence>
<sequence>MASLSGPPSRNYQLSAYLSGGFQYASPFYFIGSLTFSANTGPYGAFNTSAASTSPTPPVLHACHCTSTGTIVGITIAAASTASVFTMLVLLCLLRRNGRSSSTKLSARPMTDPFSKSKHPSPSPSSIRDTVILISPDREARRSSESHYSQDSHRRGTTGIHPKSGLRVSVPQLPAIDLSPSLLALSESPYSLESEYKSKYGASNLSPPPPPAPSRSYLYEGSGDVPSGGRMPSVIGGFAGSDRRVLPSMVVRDGSRSRDAGVDVKAKMKMKAKMSLDVNGAVPPKTLPVNAARTAALLPLHGRGR</sequence>
<feature type="transmembrane region" description="Helical" evidence="2">
    <location>
        <begin position="71"/>
        <end position="94"/>
    </location>
</feature>
<accession>A0A2G8S4A5</accession>
<feature type="region of interest" description="Disordered" evidence="1">
    <location>
        <begin position="102"/>
        <end position="165"/>
    </location>
</feature>
<evidence type="ECO:0000256" key="1">
    <source>
        <dbReference type="SAM" id="MobiDB-lite"/>
    </source>
</evidence>
<reference evidence="3 4" key="1">
    <citation type="journal article" date="2015" name="Sci. Rep.">
        <title>Chromosome-level genome map provides insights into diverse defense mechanisms in the medicinal fungus Ganoderma sinense.</title>
        <authorList>
            <person name="Zhu Y."/>
            <person name="Xu J."/>
            <person name="Sun C."/>
            <person name="Zhou S."/>
            <person name="Xu H."/>
            <person name="Nelson D.R."/>
            <person name="Qian J."/>
            <person name="Song J."/>
            <person name="Luo H."/>
            <person name="Xiang L."/>
            <person name="Li Y."/>
            <person name="Xu Z."/>
            <person name="Ji A."/>
            <person name="Wang L."/>
            <person name="Lu S."/>
            <person name="Hayward A."/>
            <person name="Sun W."/>
            <person name="Li X."/>
            <person name="Schwartz D.C."/>
            <person name="Wang Y."/>
            <person name="Chen S."/>
        </authorList>
    </citation>
    <scope>NUCLEOTIDE SEQUENCE [LARGE SCALE GENOMIC DNA]</scope>
    <source>
        <strain evidence="3 4">ZZ0214-1</strain>
    </source>
</reference>
<dbReference type="EMBL" id="AYKW01000023">
    <property type="protein sequence ID" value="PIL28575.1"/>
    <property type="molecule type" value="Genomic_DNA"/>
</dbReference>
<protein>
    <submittedName>
        <fullName evidence="3">Uncharacterized protein</fullName>
    </submittedName>
</protein>
<evidence type="ECO:0000313" key="3">
    <source>
        <dbReference type="EMBL" id="PIL28575.1"/>
    </source>
</evidence>
<gene>
    <name evidence="3" type="ORF">GSI_08616</name>
</gene>
<dbReference type="AlphaFoldDB" id="A0A2G8S4A5"/>
<proteinExistence type="predicted"/>
<dbReference type="OrthoDB" id="2766276at2759"/>
<keyword evidence="2" id="KW-0812">Transmembrane</keyword>